<keyword evidence="8" id="KW-1185">Reference proteome</keyword>
<dbReference type="Proteomes" id="UP000886939">
    <property type="component" value="Unassembled WGS sequence"/>
</dbReference>
<reference evidence="4" key="2">
    <citation type="submission" date="2022-09" db="EMBL/GenBank/DDBJ databases">
        <title>Intensive care unit water sources are persistently colonized with multi-drug resistant bacteria and are the site of extensive horizontal gene transfer of antibiotic resistance genes.</title>
        <authorList>
            <person name="Diorio-Toth L."/>
        </authorList>
    </citation>
    <scope>NUCLEOTIDE SEQUENCE</scope>
    <source>
        <strain evidence="4">GD03710</strain>
    </source>
</reference>
<evidence type="ECO:0000313" key="5">
    <source>
        <dbReference type="EMBL" id="MDX7722218.1"/>
    </source>
</evidence>
<sequence length="118" mass="13061">MDAINLLIVFALVAWGLQIGLGFFQVRAFNRMLQDMSLKGSVKIGRTASRWRPRTLVVLAHDANGVIVDAKIMRGLTIFARPQTLDTLVHARIPLTERQLAELAPPVREAVTCALSIK</sequence>
<name>A0A443XUI0_AERCA</name>
<dbReference type="RefSeq" id="WP_043133537.1">
    <property type="nucleotide sequence ID" value="NZ_BPNG01000072.1"/>
</dbReference>
<evidence type="ECO:0000256" key="1">
    <source>
        <dbReference type="SAM" id="Phobius"/>
    </source>
</evidence>
<reference evidence="5" key="3">
    <citation type="submission" date="2023-11" db="EMBL/GenBank/DDBJ databases">
        <title>WGS of Aeromonas in Northern Israel.</title>
        <authorList>
            <person name="Hershko Y."/>
        </authorList>
    </citation>
    <scope>NUCLEOTIDE SEQUENCE</scope>
    <source>
        <strain evidence="5">77416</strain>
    </source>
</reference>
<dbReference type="EMBL" id="JAWZVU010000118">
    <property type="protein sequence ID" value="MDX7722218.1"/>
    <property type="molecule type" value="Genomic_DNA"/>
</dbReference>
<dbReference type="InterPro" id="IPR009693">
    <property type="entry name" value="Glucitol_operon_activator"/>
</dbReference>
<keyword evidence="1" id="KW-0472">Membrane</keyword>
<dbReference type="Proteomes" id="UP001161704">
    <property type="component" value="Unassembled WGS sequence"/>
</dbReference>
<dbReference type="EMBL" id="JAOCIZ010000123">
    <property type="protein sequence ID" value="MDH1507447.1"/>
    <property type="molecule type" value="Genomic_DNA"/>
</dbReference>
<keyword evidence="1" id="KW-1133">Transmembrane helix</keyword>
<gene>
    <name evidence="2" type="ORF">KAM343_31690</name>
    <name evidence="3" type="ORF">KAM348_40650</name>
    <name evidence="4" type="ORF">N5I20_20590</name>
    <name evidence="5" type="ORF">SJS77_17450</name>
    <name evidence="6" type="ORF">VCX44_22665</name>
</gene>
<keyword evidence="1" id="KW-0812">Transmembrane</keyword>
<proteinExistence type="predicted"/>
<feature type="transmembrane region" description="Helical" evidence="1">
    <location>
        <begin position="6"/>
        <end position="26"/>
    </location>
</feature>
<dbReference type="Proteomes" id="UP000887009">
    <property type="component" value="Unassembled WGS sequence"/>
</dbReference>
<evidence type="ECO:0000313" key="4">
    <source>
        <dbReference type="EMBL" id="MDH1507447.1"/>
    </source>
</evidence>
<dbReference type="Pfam" id="PF06923">
    <property type="entry name" value="GutM"/>
    <property type="match status" value="1"/>
</dbReference>
<dbReference type="Proteomes" id="UP001277183">
    <property type="component" value="Unassembled WGS sequence"/>
</dbReference>
<evidence type="ECO:0000313" key="3">
    <source>
        <dbReference type="EMBL" id="GJA56642.1"/>
    </source>
</evidence>
<evidence type="ECO:0000313" key="2">
    <source>
        <dbReference type="EMBL" id="GJA42373.1"/>
    </source>
</evidence>
<evidence type="ECO:0000313" key="6">
    <source>
        <dbReference type="EMBL" id="MEA9438522.1"/>
    </source>
</evidence>
<evidence type="ECO:0000313" key="7">
    <source>
        <dbReference type="Proteomes" id="UP000887009"/>
    </source>
</evidence>
<dbReference type="EMBL" id="JAYGOJ010000221">
    <property type="protein sequence ID" value="MEA9438522.1"/>
    <property type="molecule type" value="Genomic_DNA"/>
</dbReference>
<dbReference type="EMBL" id="BPNI01000076">
    <property type="protein sequence ID" value="GJA42373.1"/>
    <property type="molecule type" value="Genomic_DNA"/>
</dbReference>
<reference evidence="3" key="1">
    <citation type="submission" date="2021-07" db="EMBL/GenBank/DDBJ databases">
        <title>Draft genome sequence of carbapenem-resistant Aeromonas spp. in Japan.</title>
        <authorList>
            <person name="Maehana S."/>
            <person name="Suzuki M."/>
            <person name="Kitasato H."/>
        </authorList>
    </citation>
    <scope>NUCLEOTIDE SEQUENCE</scope>
    <source>
        <strain evidence="2">KAM343</strain>
        <strain evidence="3">KAM348</strain>
    </source>
</reference>
<organism evidence="3 7">
    <name type="scientific">Aeromonas caviae</name>
    <name type="common">Aeromonas punctata</name>
    <dbReference type="NCBI Taxonomy" id="648"/>
    <lineage>
        <taxon>Bacteria</taxon>
        <taxon>Pseudomonadati</taxon>
        <taxon>Pseudomonadota</taxon>
        <taxon>Gammaproteobacteria</taxon>
        <taxon>Aeromonadales</taxon>
        <taxon>Aeromonadaceae</taxon>
        <taxon>Aeromonas</taxon>
    </lineage>
</organism>
<dbReference type="AlphaFoldDB" id="A0A443XUI0"/>
<dbReference type="EMBL" id="BPNL01000083">
    <property type="protein sequence ID" value="GJA56642.1"/>
    <property type="molecule type" value="Genomic_DNA"/>
</dbReference>
<accession>A0A443XUI0</accession>
<evidence type="ECO:0000313" key="8">
    <source>
        <dbReference type="Proteomes" id="UP001304847"/>
    </source>
</evidence>
<reference evidence="6 8" key="4">
    <citation type="submission" date="2023-12" db="EMBL/GenBank/DDBJ databases">
        <title>Characterization of antibiotic resistance in Aeromonas spp. in hospital effluent.</title>
        <authorList>
            <person name="Negoseki B.R.S."/>
            <person name="Krul D."/>
            <person name="Siqueira A.C."/>
            <person name="Almeida M."/>
            <person name="Mesa D."/>
            <person name="Conte D."/>
            <person name="Dalla-Costa L.M."/>
        </authorList>
    </citation>
    <scope>NUCLEOTIDE SEQUENCE [LARGE SCALE GENOMIC DNA]</scope>
    <source>
        <strain evidence="6 8">36v</strain>
    </source>
</reference>
<dbReference type="Proteomes" id="UP001304847">
    <property type="component" value="Unassembled WGS sequence"/>
</dbReference>
<protein>
    <submittedName>
        <fullName evidence="4">Transcriptional regulator GutM</fullName>
    </submittedName>
</protein>
<comment type="caution">
    <text evidence="3">The sequence shown here is derived from an EMBL/GenBank/DDBJ whole genome shotgun (WGS) entry which is preliminary data.</text>
</comment>